<dbReference type="GO" id="GO:0005980">
    <property type="term" value="P:glycogen catabolic process"/>
    <property type="evidence" value="ECO:0007669"/>
    <property type="project" value="InterPro"/>
</dbReference>
<dbReference type="NCBIfam" id="TIGR02100">
    <property type="entry name" value="glgX_debranch"/>
    <property type="match status" value="1"/>
</dbReference>
<comment type="similarity">
    <text evidence="1">Belongs to the glycosyl hydrolase 13 family.</text>
</comment>
<dbReference type="InterPro" id="IPR014756">
    <property type="entry name" value="Ig_E-set"/>
</dbReference>
<dbReference type="InterPro" id="IPR011837">
    <property type="entry name" value="Glycogen_debranch_GlgX"/>
</dbReference>
<evidence type="ECO:0000313" key="6">
    <source>
        <dbReference type="Proteomes" id="UP000009080"/>
    </source>
</evidence>
<dbReference type="SUPFAM" id="SSF81296">
    <property type="entry name" value="E set domains"/>
    <property type="match status" value="1"/>
</dbReference>
<dbReference type="Gene3D" id="3.20.20.80">
    <property type="entry name" value="Glycosidases"/>
    <property type="match status" value="1"/>
</dbReference>
<dbReference type="GO" id="GO:0004135">
    <property type="term" value="F:amylo-alpha-1,6-glucosidase activity"/>
    <property type="evidence" value="ECO:0007669"/>
    <property type="project" value="InterPro"/>
</dbReference>
<accession>C5BQ90</accession>
<evidence type="ECO:0000256" key="2">
    <source>
        <dbReference type="ARBA" id="ARBA00022801"/>
    </source>
</evidence>
<dbReference type="SUPFAM" id="SSF51445">
    <property type="entry name" value="(Trans)glycosidases"/>
    <property type="match status" value="1"/>
</dbReference>
<protein>
    <submittedName>
        <fullName evidence="5">Glycogen debranching enzyme GlgX</fullName>
        <ecNumber evidence="5">3.2.1.-</ecNumber>
    </submittedName>
</protein>
<evidence type="ECO:0000313" key="5">
    <source>
        <dbReference type="EMBL" id="ACR14122.1"/>
    </source>
</evidence>
<organism evidence="5 6">
    <name type="scientific">Teredinibacter turnerae (strain ATCC 39867 / T7901)</name>
    <dbReference type="NCBI Taxonomy" id="377629"/>
    <lineage>
        <taxon>Bacteria</taxon>
        <taxon>Pseudomonadati</taxon>
        <taxon>Pseudomonadota</taxon>
        <taxon>Gammaproteobacteria</taxon>
        <taxon>Cellvibrionales</taxon>
        <taxon>Cellvibrionaceae</taxon>
        <taxon>Teredinibacter</taxon>
    </lineage>
</organism>
<dbReference type="CAZy" id="CBM48">
    <property type="family name" value="Carbohydrate-Binding Module Family 48"/>
</dbReference>
<dbReference type="Gene3D" id="2.60.40.10">
    <property type="entry name" value="Immunoglobulins"/>
    <property type="match status" value="1"/>
</dbReference>
<dbReference type="HOGENOM" id="CLU_011725_1_1_6"/>
<evidence type="ECO:0000259" key="4">
    <source>
        <dbReference type="SMART" id="SM00642"/>
    </source>
</evidence>
<dbReference type="CDD" id="cd02856">
    <property type="entry name" value="E_set_GDE_Isoamylase_N"/>
    <property type="match status" value="1"/>
</dbReference>
<reference evidence="5 6" key="1">
    <citation type="journal article" date="2009" name="PLoS ONE">
        <title>The complete genome of Teredinibacter turnerae T7901: an intracellular endosymbiont of marine wood-boring bivalves (shipworms).</title>
        <authorList>
            <person name="Yang J.C."/>
            <person name="Madupu R."/>
            <person name="Durkin A.S."/>
            <person name="Ekborg N.A."/>
            <person name="Pedamallu C.S."/>
            <person name="Hostetler J.B."/>
            <person name="Radune D."/>
            <person name="Toms B.S."/>
            <person name="Henrissat B."/>
            <person name="Coutinho P.M."/>
            <person name="Schwarz S."/>
            <person name="Field L."/>
            <person name="Trindade-Silva A.E."/>
            <person name="Soares C.A.G."/>
            <person name="Elshahawi S."/>
            <person name="Hanora A."/>
            <person name="Schmidt E.W."/>
            <person name="Haygood M.G."/>
            <person name="Posfai J."/>
            <person name="Benner J."/>
            <person name="Madinger C."/>
            <person name="Nove J."/>
            <person name="Anton B."/>
            <person name="Chaudhary K."/>
            <person name="Foster J."/>
            <person name="Holman A."/>
            <person name="Kumar S."/>
            <person name="Lessard P.A."/>
            <person name="Luyten Y.A."/>
            <person name="Slatko B."/>
            <person name="Wood N."/>
            <person name="Wu B."/>
            <person name="Teplitski M."/>
            <person name="Mougous J.D."/>
            <person name="Ward N."/>
            <person name="Eisen J.A."/>
            <person name="Badger J.H."/>
            <person name="Distel D.L."/>
        </authorList>
    </citation>
    <scope>NUCLEOTIDE SEQUENCE [LARGE SCALE GENOMIC DNA]</scope>
    <source>
        <strain evidence="6">ATCC 39867 / T7901</strain>
    </source>
</reference>
<dbReference type="AlphaFoldDB" id="C5BQ90"/>
<dbReference type="SMART" id="SM00642">
    <property type="entry name" value="Aamy"/>
    <property type="match status" value="1"/>
</dbReference>
<dbReference type="CDD" id="cd11326">
    <property type="entry name" value="AmyAc_Glg_debranch"/>
    <property type="match status" value="1"/>
</dbReference>
<dbReference type="KEGG" id="ttu:TERTU_0937"/>
<dbReference type="Pfam" id="PF00128">
    <property type="entry name" value="Alpha-amylase"/>
    <property type="match status" value="1"/>
</dbReference>
<evidence type="ECO:0000256" key="3">
    <source>
        <dbReference type="ARBA" id="ARBA00023295"/>
    </source>
</evidence>
<proteinExistence type="inferred from homology"/>
<dbReference type="PANTHER" id="PTHR43002">
    <property type="entry name" value="GLYCOGEN DEBRANCHING ENZYME"/>
    <property type="match status" value="1"/>
</dbReference>
<evidence type="ECO:0000256" key="1">
    <source>
        <dbReference type="ARBA" id="ARBA00008061"/>
    </source>
</evidence>
<dbReference type="InterPro" id="IPR006047">
    <property type="entry name" value="GH13_cat_dom"/>
</dbReference>
<dbReference type="InterPro" id="IPR004193">
    <property type="entry name" value="Glyco_hydro_13_N"/>
</dbReference>
<dbReference type="CAZy" id="GH13">
    <property type="family name" value="Glycoside Hydrolase Family 13"/>
</dbReference>
<dbReference type="InterPro" id="IPR013783">
    <property type="entry name" value="Ig-like_fold"/>
</dbReference>
<name>C5BQ90_TERTT</name>
<dbReference type="STRING" id="377629.TERTU_0937"/>
<gene>
    <name evidence="5" type="primary">glgX</name>
    <name evidence="5" type="ordered locus">TERTU_0937</name>
</gene>
<dbReference type="Gene3D" id="2.60.40.1180">
    <property type="entry name" value="Golgi alpha-mannosidase II"/>
    <property type="match status" value="1"/>
</dbReference>
<dbReference type="EMBL" id="CP001614">
    <property type="protein sequence ID" value="ACR14122.1"/>
    <property type="molecule type" value="Genomic_DNA"/>
</dbReference>
<dbReference type="Proteomes" id="UP000009080">
    <property type="component" value="Chromosome"/>
</dbReference>
<dbReference type="SUPFAM" id="SSF51011">
    <property type="entry name" value="Glycosyl hydrolase domain"/>
    <property type="match status" value="1"/>
</dbReference>
<keyword evidence="6" id="KW-1185">Reference proteome</keyword>
<dbReference type="eggNOG" id="COG1523">
    <property type="taxonomic scope" value="Bacteria"/>
</dbReference>
<keyword evidence="3 5" id="KW-0326">Glycosidase</keyword>
<feature type="domain" description="Glycosyl hydrolase family 13 catalytic" evidence="4">
    <location>
        <begin position="182"/>
        <end position="585"/>
    </location>
</feature>
<dbReference type="Pfam" id="PF02922">
    <property type="entry name" value="CBM_48"/>
    <property type="match status" value="1"/>
</dbReference>
<dbReference type="InterPro" id="IPR017853">
    <property type="entry name" value="GH"/>
</dbReference>
<sequence length="734" mass="82929">MSDTFKNKLYANSRPGMAYPLGATVFEGGVNFALFSANATSVQLCLFDRATEEEIARIDMHGPDEQVWHVFVESIGDGTYYGYRVDGPFKPAEGQRFNSAKLVLDPYAKKLSRQFAWANSLYGHELDHKDLDLSASVVDSAPSLPKCVVVDERALVSPGVGERPSRPHVNWADTVVYETHLKGYTQMHADVPVELQGTAKGMGHESVVNYIRGLGVTSVELLPVQGFVSEYFLIGNGLTNYWGYNTLNFFMPHQAYLATGDASEFRDMVDAYHRAGLEIILDVVYNHTSEGNELGPTLSFRGIDNLSYYSLQAHDKRYYVNDTGCGNTLNIRHPRVNQMVMDSLRYWYCVMGVDGFRFDLATVLGRESYGFDAGSGFFDSLRQDPQLAGCKLIAEPWDIGPGGYQVGNFPSGWSEWNDRYRDTCRRYWKGDKGVLPEFARRIHGSADFFELSGRGPAASVNFITSHDGFTLHDIVTYNQKHNELNKENNRDGHDGNYSYNYGVEGEANDRQLLAIRSRQKRNMLATLLLSQGTPMLLAGDEFGRTQDGNNNAYCQDNELNWINWDKIDEAGRALQHFVRYVLSLRRQYPLLTSHRYIHRPGEVEDEIKSVVRWVSATGAEMQEKDWNNPEFKAVGWILEQYPVFCKIMPEDEESDSLFVEQAKCRILILFNAEDADRTFTIPIGTPDADGIEASYWNCVLDTYESDGIPKTLIQKKGGKVLLRPRSLQMLVAKF</sequence>
<keyword evidence="2 5" id="KW-0378">Hydrolase</keyword>
<dbReference type="InterPro" id="IPR013780">
    <property type="entry name" value="Glyco_hydro_b"/>
</dbReference>
<dbReference type="EC" id="3.2.1.-" evidence="5"/>
<dbReference type="InterPro" id="IPR044505">
    <property type="entry name" value="GlgX_Isoamylase_N_E_set"/>
</dbReference>